<dbReference type="PANTHER" id="PTHR43236:SF2">
    <property type="entry name" value="BLL0069 PROTEIN"/>
    <property type="match status" value="1"/>
</dbReference>
<dbReference type="RefSeq" id="WP_084665002.1">
    <property type="nucleotide sequence ID" value="NZ_LT838272.1"/>
</dbReference>
<accession>A0A1W1VRX4</accession>
<sequence>MGSSWDIWKEADYGRAHARMAARRLLVEAGITCLPVNPFRLLRNYRSHGIDAVDIQWVAGVDIDGWSGYLAKHRRYAVFINSTRSYVKSRWTGAHELGHAVLRHSLHPIDSFDVERDPEEEREADIFAEELLIPTPFLHAVLKKHRIQSIHQLTAIFHVSKESMAIALEKFMPKSKIEKLMAQPSIPISYVEFIDRSTRVPVSCPHCGTLLYPTKRSLVSVCSCGLEIHYVDRDFAELTRGRGESPLF</sequence>
<proteinExistence type="predicted"/>
<dbReference type="Pfam" id="PF06114">
    <property type="entry name" value="Peptidase_M78"/>
    <property type="match status" value="1"/>
</dbReference>
<dbReference type="Gene3D" id="1.10.10.2910">
    <property type="match status" value="1"/>
</dbReference>
<name>A0A1W1VRX4_9FIRM</name>
<organism evidence="2 3">
    <name type="scientific">Thermanaeromonas toyohensis ToBE</name>
    <dbReference type="NCBI Taxonomy" id="698762"/>
    <lineage>
        <taxon>Bacteria</taxon>
        <taxon>Bacillati</taxon>
        <taxon>Bacillota</taxon>
        <taxon>Clostridia</taxon>
        <taxon>Neomoorellales</taxon>
        <taxon>Neomoorellaceae</taxon>
        <taxon>Thermanaeromonas</taxon>
    </lineage>
</organism>
<dbReference type="InterPro" id="IPR010359">
    <property type="entry name" value="IrrE_HExxH"/>
</dbReference>
<evidence type="ECO:0000259" key="1">
    <source>
        <dbReference type="Pfam" id="PF06114"/>
    </source>
</evidence>
<dbReference type="InterPro" id="IPR052345">
    <property type="entry name" value="Rad_response_metalloprotease"/>
</dbReference>
<dbReference type="AlphaFoldDB" id="A0A1W1VRX4"/>
<dbReference type="PANTHER" id="PTHR43236">
    <property type="entry name" value="ANTITOXIN HIGA1"/>
    <property type="match status" value="1"/>
</dbReference>
<dbReference type="STRING" id="698762.SAMN00808754_1382"/>
<dbReference type="EMBL" id="LT838272">
    <property type="protein sequence ID" value="SMB96013.1"/>
    <property type="molecule type" value="Genomic_DNA"/>
</dbReference>
<reference evidence="2 3" key="1">
    <citation type="submission" date="2017-04" db="EMBL/GenBank/DDBJ databases">
        <authorList>
            <person name="Afonso C.L."/>
            <person name="Miller P.J."/>
            <person name="Scott M.A."/>
            <person name="Spackman E."/>
            <person name="Goraichik I."/>
            <person name="Dimitrov K.M."/>
            <person name="Suarez D.L."/>
            <person name="Swayne D.E."/>
        </authorList>
    </citation>
    <scope>NUCLEOTIDE SEQUENCE [LARGE SCALE GENOMIC DNA]</scope>
    <source>
        <strain evidence="2 3">ToBE</strain>
    </source>
</reference>
<keyword evidence="3" id="KW-1185">Reference proteome</keyword>
<gene>
    <name evidence="2" type="ORF">SAMN00808754_1382</name>
</gene>
<feature type="domain" description="IrrE N-terminal-like" evidence="1">
    <location>
        <begin position="70"/>
        <end position="168"/>
    </location>
</feature>
<evidence type="ECO:0000313" key="2">
    <source>
        <dbReference type="EMBL" id="SMB96013.1"/>
    </source>
</evidence>
<protein>
    <recommendedName>
        <fullName evidence="1">IrrE N-terminal-like domain-containing protein</fullName>
    </recommendedName>
</protein>
<evidence type="ECO:0000313" key="3">
    <source>
        <dbReference type="Proteomes" id="UP000192569"/>
    </source>
</evidence>
<dbReference type="Proteomes" id="UP000192569">
    <property type="component" value="Chromosome I"/>
</dbReference>
<dbReference type="OrthoDB" id="581382at2"/>